<dbReference type="AlphaFoldDB" id="A3MUF2"/>
<organism evidence="7 8">
    <name type="scientific">Pyrobaculum calidifontis (strain DSM 21063 / JCM 11548 / VA1)</name>
    <dbReference type="NCBI Taxonomy" id="410359"/>
    <lineage>
        <taxon>Archaea</taxon>
        <taxon>Thermoproteota</taxon>
        <taxon>Thermoprotei</taxon>
        <taxon>Thermoproteales</taxon>
        <taxon>Thermoproteaceae</taxon>
        <taxon>Pyrobaculum</taxon>
    </lineage>
</organism>
<proteinExistence type="predicted"/>
<evidence type="ECO:0000313" key="7">
    <source>
        <dbReference type="EMBL" id="ABO08269.1"/>
    </source>
</evidence>
<protein>
    <submittedName>
        <fullName evidence="7">MscS Mechanosensitive ion channel</fullName>
    </submittedName>
</protein>
<dbReference type="Proteomes" id="UP000001431">
    <property type="component" value="Chromosome"/>
</dbReference>
<dbReference type="RefSeq" id="WP_011849527.1">
    <property type="nucleotide sequence ID" value="NC_009073.1"/>
</dbReference>
<dbReference type="InterPro" id="IPR023408">
    <property type="entry name" value="MscS_beta-dom_sf"/>
</dbReference>
<evidence type="ECO:0000313" key="8">
    <source>
        <dbReference type="Proteomes" id="UP000001431"/>
    </source>
</evidence>
<comment type="subcellular location">
    <subcellularLocation>
        <location evidence="1">Membrane</location>
    </subcellularLocation>
</comment>
<feature type="transmembrane region" description="Helical" evidence="5">
    <location>
        <begin position="47"/>
        <end position="70"/>
    </location>
</feature>
<dbReference type="PANTHER" id="PTHR30347:SF1">
    <property type="entry name" value="MECHANOSENSITIVE CHANNEL MSCK"/>
    <property type="match status" value="1"/>
</dbReference>
<dbReference type="STRING" id="410359.Pcal_0843"/>
<dbReference type="KEGG" id="pcl:Pcal_0843"/>
<dbReference type="Gene3D" id="2.30.30.60">
    <property type="match status" value="1"/>
</dbReference>
<keyword evidence="8" id="KW-1185">Reference proteome</keyword>
<feature type="domain" description="Mechanosensitive ion channel MscS" evidence="6">
    <location>
        <begin position="126"/>
        <end position="212"/>
    </location>
</feature>
<dbReference type="Pfam" id="PF00924">
    <property type="entry name" value="MS_channel_2nd"/>
    <property type="match status" value="1"/>
</dbReference>
<evidence type="ECO:0000256" key="2">
    <source>
        <dbReference type="ARBA" id="ARBA00022692"/>
    </source>
</evidence>
<dbReference type="PANTHER" id="PTHR30347">
    <property type="entry name" value="POTASSIUM CHANNEL RELATED"/>
    <property type="match status" value="1"/>
</dbReference>
<feature type="transmembrane region" description="Helical" evidence="5">
    <location>
        <begin position="9"/>
        <end position="27"/>
    </location>
</feature>
<keyword evidence="3 5" id="KW-1133">Transmembrane helix</keyword>
<dbReference type="GO" id="GO:0055085">
    <property type="term" value="P:transmembrane transport"/>
    <property type="evidence" value="ECO:0007669"/>
    <property type="project" value="InterPro"/>
</dbReference>
<dbReference type="OrthoDB" id="31543at2157"/>
<dbReference type="eggNOG" id="arCOG01568">
    <property type="taxonomic scope" value="Archaea"/>
</dbReference>
<feature type="transmembrane region" description="Helical" evidence="5">
    <location>
        <begin position="77"/>
        <end position="99"/>
    </location>
</feature>
<evidence type="ECO:0000256" key="3">
    <source>
        <dbReference type="ARBA" id="ARBA00022989"/>
    </source>
</evidence>
<evidence type="ECO:0000256" key="5">
    <source>
        <dbReference type="SAM" id="Phobius"/>
    </source>
</evidence>
<evidence type="ECO:0000259" key="6">
    <source>
        <dbReference type="Pfam" id="PF00924"/>
    </source>
</evidence>
<sequence>MKYRIIGEVIIKLFFITVLSFLIYYTVKEVLPLFHIAIPPEYIDFVRGLIVAAAGIIAVNVVGNAVILYLKPTIRERAYAVGNTVKVVGFLFVIILALATSKFGVEFAALGGTVTGLVLGLALQPVLGNLFAGLLILATRFVTVGDVVRITTSQLPYHLATLPAYKYFSPDYVVPGFKGRVVEIGLFYTTLLLDTGYEIRVPNSVLLNAGVVDYTPAWSESQIVLVRVELPLSVIDLDKAADEIREELKDFDVVAVDFTEQSDKDFVIVRVKIRVPLGRDWRPVKSEALRRILKYREKKIRENMYKYLCLTRGVACDRFLQQTG</sequence>
<evidence type="ECO:0000256" key="1">
    <source>
        <dbReference type="ARBA" id="ARBA00004370"/>
    </source>
</evidence>
<dbReference type="HOGENOM" id="CLU_074283_0_0_2"/>
<dbReference type="SUPFAM" id="SSF50182">
    <property type="entry name" value="Sm-like ribonucleoproteins"/>
    <property type="match status" value="1"/>
</dbReference>
<dbReference type="InterPro" id="IPR010920">
    <property type="entry name" value="LSM_dom_sf"/>
</dbReference>
<dbReference type="InterPro" id="IPR052702">
    <property type="entry name" value="MscS-like_channel"/>
</dbReference>
<evidence type="ECO:0000256" key="4">
    <source>
        <dbReference type="ARBA" id="ARBA00023136"/>
    </source>
</evidence>
<dbReference type="InterPro" id="IPR006685">
    <property type="entry name" value="MscS_channel_2nd"/>
</dbReference>
<keyword evidence="2 5" id="KW-0812">Transmembrane</keyword>
<accession>A3MUF2</accession>
<gene>
    <name evidence="7" type="ordered locus">Pcal_0843</name>
</gene>
<keyword evidence="4 5" id="KW-0472">Membrane</keyword>
<name>A3MUF2_PYRCJ</name>
<dbReference type="Gene3D" id="1.10.287.1260">
    <property type="match status" value="1"/>
</dbReference>
<dbReference type="GO" id="GO:0016020">
    <property type="term" value="C:membrane"/>
    <property type="evidence" value="ECO:0007669"/>
    <property type="project" value="UniProtKB-SubCell"/>
</dbReference>
<reference evidence="7" key="1">
    <citation type="submission" date="2007-02" db="EMBL/GenBank/DDBJ databases">
        <title>Complete sequence of Pyrobaculum calidifontis JCM 11548.</title>
        <authorList>
            <consortium name="US DOE Joint Genome Institute"/>
            <person name="Copeland A."/>
            <person name="Lucas S."/>
            <person name="Lapidus A."/>
            <person name="Barry K."/>
            <person name="Glavina del Rio T."/>
            <person name="Dalin E."/>
            <person name="Tice H."/>
            <person name="Pitluck S."/>
            <person name="Chain P."/>
            <person name="Malfatti S."/>
            <person name="Shin M."/>
            <person name="Vergez L."/>
            <person name="Schmutz J."/>
            <person name="Larimer F."/>
            <person name="Land M."/>
            <person name="Hauser L."/>
            <person name="Kyrpides N."/>
            <person name="Mikhailova N."/>
            <person name="Cozen A.E."/>
            <person name="Fitz-Gibbon S.T."/>
            <person name="House C.H."/>
            <person name="Saltikov C."/>
            <person name="Lowe T.M."/>
            <person name="Richardson P."/>
        </authorList>
    </citation>
    <scope>NUCLEOTIDE SEQUENCE [LARGE SCALE GENOMIC DNA]</scope>
    <source>
        <strain evidence="7">JCM 11548</strain>
    </source>
</reference>
<dbReference type="GeneID" id="4908809"/>
<dbReference type="EMBL" id="CP000561">
    <property type="protein sequence ID" value="ABO08269.1"/>
    <property type="molecule type" value="Genomic_DNA"/>
</dbReference>